<dbReference type="EMBL" id="SDMK01000002">
    <property type="protein sequence ID" value="RXS95153.1"/>
    <property type="molecule type" value="Genomic_DNA"/>
</dbReference>
<feature type="domain" description="Heme-copper oxidase subunit III family profile" evidence="9">
    <location>
        <begin position="57"/>
        <end position="253"/>
    </location>
</feature>
<dbReference type="PANTHER" id="PTHR11403">
    <property type="entry name" value="CYTOCHROME C OXIDASE SUBUNIT III"/>
    <property type="match status" value="1"/>
</dbReference>
<accession>A0A4Q1SDH5</accession>
<evidence type="ECO:0000259" key="9">
    <source>
        <dbReference type="PROSITE" id="PS50253"/>
    </source>
</evidence>
<reference evidence="10 11" key="1">
    <citation type="journal article" date="2016" name="Int. J. Syst. Evol. Microbiol.">
        <title>Acidipila dinghuensis sp. nov., an acidobacterium isolated from forest soil.</title>
        <authorList>
            <person name="Jiang Y.W."/>
            <person name="Wang J."/>
            <person name="Chen M.H."/>
            <person name="Lv Y.Y."/>
            <person name="Qiu L.H."/>
        </authorList>
    </citation>
    <scope>NUCLEOTIDE SEQUENCE [LARGE SCALE GENOMIC DNA]</scope>
    <source>
        <strain evidence="10 11">DHOF10</strain>
    </source>
</reference>
<evidence type="ECO:0000313" key="10">
    <source>
        <dbReference type="EMBL" id="RXS95153.1"/>
    </source>
</evidence>
<dbReference type="InterPro" id="IPR035973">
    <property type="entry name" value="Cyt_c_oxidase_su3-like_sf"/>
</dbReference>
<dbReference type="Pfam" id="PF00510">
    <property type="entry name" value="COX3"/>
    <property type="match status" value="1"/>
</dbReference>
<evidence type="ECO:0000256" key="7">
    <source>
        <dbReference type="SAM" id="MobiDB-lite"/>
    </source>
</evidence>
<comment type="caution">
    <text evidence="10">The sequence shown here is derived from an EMBL/GenBank/DDBJ whole genome shotgun (WGS) entry which is preliminary data.</text>
</comment>
<feature type="transmembrane region" description="Helical" evidence="8">
    <location>
        <begin position="100"/>
        <end position="120"/>
    </location>
</feature>
<evidence type="ECO:0000256" key="5">
    <source>
        <dbReference type="ARBA" id="ARBA00023136"/>
    </source>
</evidence>
<evidence type="ECO:0000256" key="2">
    <source>
        <dbReference type="ARBA" id="ARBA00010581"/>
    </source>
</evidence>
<evidence type="ECO:0000256" key="4">
    <source>
        <dbReference type="ARBA" id="ARBA00022989"/>
    </source>
</evidence>
<dbReference type="InterPro" id="IPR000298">
    <property type="entry name" value="Cyt_c_oxidase-like_su3"/>
</dbReference>
<evidence type="ECO:0000313" key="11">
    <source>
        <dbReference type="Proteomes" id="UP000290253"/>
    </source>
</evidence>
<dbReference type="OrthoDB" id="112578at2"/>
<dbReference type="Proteomes" id="UP000290253">
    <property type="component" value="Unassembled WGS sequence"/>
</dbReference>
<name>A0A4Q1SDH5_9BACT</name>
<feature type="transmembrane region" description="Helical" evidence="8">
    <location>
        <begin position="56"/>
        <end position="80"/>
    </location>
</feature>
<feature type="transmembrane region" description="Helical" evidence="8">
    <location>
        <begin position="148"/>
        <end position="169"/>
    </location>
</feature>
<dbReference type="InterPro" id="IPR024791">
    <property type="entry name" value="Cyt_c/ubiquinol_Oxase_su3"/>
</dbReference>
<keyword evidence="3 6" id="KW-0812">Transmembrane</keyword>
<organism evidence="10 11">
    <name type="scientific">Silvibacterium dinghuense</name>
    <dbReference type="NCBI Taxonomy" id="1560006"/>
    <lineage>
        <taxon>Bacteria</taxon>
        <taxon>Pseudomonadati</taxon>
        <taxon>Acidobacteriota</taxon>
        <taxon>Terriglobia</taxon>
        <taxon>Terriglobales</taxon>
        <taxon>Acidobacteriaceae</taxon>
        <taxon>Silvibacterium</taxon>
    </lineage>
</organism>
<sequence>MPATFTRHSVEVERRDPGIGGKPPVDRRPTGGGGDGDNWDDHQSGRRGPRELLSRYRLGVLFAMAGDLMFFVAIVSAFFVRQSAGHFDARDNYVSDWRPLAVPPILWLNTAVLLLSSITIEIGRRQLFREIDVMEEWLGLGRPAVKRAAPWLLATLGLGLLFLAGQWIAWKQLVLAGFRFDSPDPSSHFFYLITGAHGAHLLLGLVALIAALIGLSRLKRVELRQIAVDCTAWYWHTMGLFWIFLFVLLVWFQ</sequence>
<dbReference type="RefSeq" id="WP_129208321.1">
    <property type="nucleotide sequence ID" value="NZ_BMGU01000003.1"/>
</dbReference>
<gene>
    <name evidence="10" type="ORF">ESZ00_11125</name>
</gene>
<feature type="region of interest" description="Disordered" evidence="7">
    <location>
        <begin position="1"/>
        <end position="47"/>
    </location>
</feature>
<protein>
    <submittedName>
        <fullName evidence="10">Heme-copper oxidase subunit III</fullName>
    </submittedName>
</protein>
<evidence type="ECO:0000256" key="3">
    <source>
        <dbReference type="ARBA" id="ARBA00022692"/>
    </source>
</evidence>
<dbReference type="GO" id="GO:0005886">
    <property type="term" value="C:plasma membrane"/>
    <property type="evidence" value="ECO:0007669"/>
    <property type="project" value="UniProtKB-SubCell"/>
</dbReference>
<evidence type="ECO:0000256" key="8">
    <source>
        <dbReference type="SAM" id="Phobius"/>
    </source>
</evidence>
<evidence type="ECO:0000256" key="1">
    <source>
        <dbReference type="ARBA" id="ARBA00004141"/>
    </source>
</evidence>
<dbReference type="PANTHER" id="PTHR11403:SF10">
    <property type="entry name" value="CYTOCHROME C OXIDASE"/>
    <property type="match status" value="1"/>
</dbReference>
<dbReference type="GO" id="GO:0004129">
    <property type="term" value="F:cytochrome-c oxidase activity"/>
    <property type="evidence" value="ECO:0007669"/>
    <property type="project" value="InterPro"/>
</dbReference>
<dbReference type="PROSITE" id="PS50253">
    <property type="entry name" value="COX3"/>
    <property type="match status" value="1"/>
</dbReference>
<evidence type="ECO:0000256" key="6">
    <source>
        <dbReference type="RuleBase" id="RU003376"/>
    </source>
</evidence>
<dbReference type="InterPro" id="IPR013833">
    <property type="entry name" value="Cyt_c_oxidase_su3_a-hlx"/>
</dbReference>
<feature type="transmembrane region" description="Helical" evidence="8">
    <location>
        <begin position="189"/>
        <end position="213"/>
    </location>
</feature>
<keyword evidence="4 8" id="KW-1133">Transmembrane helix</keyword>
<keyword evidence="5 8" id="KW-0472">Membrane</keyword>
<comment type="similarity">
    <text evidence="2 6">Belongs to the cytochrome c oxidase subunit 3 family.</text>
</comment>
<dbReference type="SUPFAM" id="SSF81452">
    <property type="entry name" value="Cytochrome c oxidase subunit III-like"/>
    <property type="match status" value="1"/>
</dbReference>
<feature type="compositionally biased region" description="Basic and acidic residues" evidence="7">
    <location>
        <begin position="8"/>
        <end position="17"/>
    </location>
</feature>
<dbReference type="GO" id="GO:0019646">
    <property type="term" value="P:aerobic electron transport chain"/>
    <property type="evidence" value="ECO:0007669"/>
    <property type="project" value="InterPro"/>
</dbReference>
<comment type="subcellular location">
    <subcellularLocation>
        <location evidence="6">Cell membrane</location>
        <topology evidence="6">Multi-pass membrane protein</topology>
    </subcellularLocation>
    <subcellularLocation>
        <location evidence="1">Membrane</location>
        <topology evidence="1">Multi-pass membrane protein</topology>
    </subcellularLocation>
</comment>
<dbReference type="Gene3D" id="1.20.120.80">
    <property type="entry name" value="Cytochrome c oxidase, subunit III, four-helix bundle"/>
    <property type="match status" value="1"/>
</dbReference>
<proteinExistence type="inferred from homology"/>
<keyword evidence="11" id="KW-1185">Reference proteome</keyword>
<dbReference type="AlphaFoldDB" id="A0A4Q1SDH5"/>
<feature type="transmembrane region" description="Helical" evidence="8">
    <location>
        <begin position="233"/>
        <end position="252"/>
    </location>
</feature>